<dbReference type="EMBL" id="NBNE01000878">
    <property type="protein sequence ID" value="OWZ16748.1"/>
    <property type="molecule type" value="Genomic_DNA"/>
</dbReference>
<evidence type="ECO:0000313" key="2">
    <source>
        <dbReference type="EMBL" id="OWZ16748.1"/>
    </source>
</evidence>
<feature type="compositionally biased region" description="Basic and acidic residues" evidence="1">
    <location>
        <begin position="143"/>
        <end position="160"/>
    </location>
</feature>
<accession>A0A225WHP1</accession>
<organism evidence="2 3">
    <name type="scientific">Phytophthora megakarya</name>
    <dbReference type="NCBI Taxonomy" id="4795"/>
    <lineage>
        <taxon>Eukaryota</taxon>
        <taxon>Sar</taxon>
        <taxon>Stramenopiles</taxon>
        <taxon>Oomycota</taxon>
        <taxon>Peronosporomycetes</taxon>
        <taxon>Peronosporales</taxon>
        <taxon>Peronosporaceae</taxon>
        <taxon>Phytophthora</taxon>
    </lineage>
</organism>
<feature type="region of interest" description="Disordered" evidence="1">
    <location>
        <begin position="143"/>
        <end position="177"/>
    </location>
</feature>
<reference evidence="3" key="1">
    <citation type="submission" date="2017-03" db="EMBL/GenBank/DDBJ databases">
        <title>Phytopthora megakarya and P. palmivora, two closely related causual agents of cacao black pod achieved similar genome size and gene model numbers by different mechanisms.</title>
        <authorList>
            <person name="Ali S."/>
            <person name="Shao J."/>
            <person name="Larry D.J."/>
            <person name="Kronmiller B."/>
            <person name="Shen D."/>
            <person name="Strem M.D."/>
            <person name="Melnick R.L."/>
            <person name="Guiltinan M.J."/>
            <person name="Tyler B.M."/>
            <person name="Meinhardt L.W."/>
            <person name="Bailey B.A."/>
        </authorList>
    </citation>
    <scope>NUCLEOTIDE SEQUENCE [LARGE SCALE GENOMIC DNA]</scope>
    <source>
        <strain evidence="3">zdho120</strain>
    </source>
</reference>
<proteinExistence type="predicted"/>
<evidence type="ECO:0000313" key="3">
    <source>
        <dbReference type="Proteomes" id="UP000198211"/>
    </source>
</evidence>
<evidence type="ECO:0000256" key="1">
    <source>
        <dbReference type="SAM" id="MobiDB-lite"/>
    </source>
</evidence>
<comment type="caution">
    <text evidence="2">The sequence shown here is derived from an EMBL/GenBank/DDBJ whole genome shotgun (WGS) entry which is preliminary data.</text>
</comment>
<feature type="compositionally biased region" description="Acidic residues" evidence="1">
    <location>
        <begin position="168"/>
        <end position="177"/>
    </location>
</feature>
<dbReference type="OrthoDB" id="125567at2759"/>
<dbReference type="Proteomes" id="UP000198211">
    <property type="component" value="Unassembled WGS sequence"/>
</dbReference>
<protein>
    <submittedName>
        <fullName evidence="2">Uncharacterized protein</fullName>
    </submittedName>
</protein>
<gene>
    <name evidence="2" type="ORF">PHMEG_0009413</name>
</gene>
<dbReference type="AlphaFoldDB" id="A0A225WHP1"/>
<name>A0A225WHP1_9STRA</name>
<sequence>MEVLSLLPNEFWGGSIRIAEEFFSVEYVEVNLRRVFLDRSKKEKKPPTVVNVVKTFTRKKRTQAESSETRSCDCFFFFKDGHWKKRLSDDGCRSRFGGKLFHSNLRTAPGTKKKCAITLNKGSKSTIRKLAADNLLEDERKEADEFEFKERVPPSERSKNEVLMNPMDVDDEGLAMG</sequence>
<keyword evidence="3" id="KW-1185">Reference proteome</keyword>